<dbReference type="Ensembl" id="ENSCSAVT00000004258.1">
    <property type="protein sequence ID" value="ENSCSAVP00000004195.1"/>
    <property type="gene ID" value="ENSCSAVG00000002472.1"/>
</dbReference>
<dbReference type="InterPro" id="IPR014720">
    <property type="entry name" value="dsRBD_dom"/>
</dbReference>
<dbReference type="STRING" id="51511.ENSCSAVP00000004195"/>
<evidence type="ECO:0000313" key="9">
    <source>
        <dbReference type="Proteomes" id="UP000007875"/>
    </source>
</evidence>
<dbReference type="SMART" id="SM00358">
    <property type="entry name" value="DSRM"/>
    <property type="match status" value="1"/>
</dbReference>
<evidence type="ECO:0000256" key="4">
    <source>
        <dbReference type="ARBA" id="ARBA00022694"/>
    </source>
</evidence>
<keyword evidence="9" id="KW-1185">Reference proteome</keyword>
<dbReference type="GO" id="GO:0017150">
    <property type="term" value="F:tRNA dihydrouridine synthase activity"/>
    <property type="evidence" value="ECO:0007669"/>
    <property type="project" value="InterPro"/>
</dbReference>
<keyword evidence="5" id="KW-0560">Oxidoreductase</keyword>
<dbReference type="InterPro" id="IPR044463">
    <property type="entry name" value="DUS2_DSRM"/>
</dbReference>
<dbReference type="InterPro" id="IPR035587">
    <property type="entry name" value="DUS-like_FMN-bd"/>
</dbReference>
<keyword evidence="4" id="KW-0819">tRNA processing</keyword>
<keyword evidence="2" id="KW-0285">Flavoprotein</keyword>
<reference evidence="8" key="3">
    <citation type="submission" date="2025-09" db="UniProtKB">
        <authorList>
            <consortium name="Ensembl"/>
        </authorList>
    </citation>
    <scope>IDENTIFICATION</scope>
</reference>
<organism evidence="8 9">
    <name type="scientific">Ciona savignyi</name>
    <name type="common">Pacific transparent sea squirt</name>
    <dbReference type="NCBI Taxonomy" id="51511"/>
    <lineage>
        <taxon>Eukaryota</taxon>
        <taxon>Metazoa</taxon>
        <taxon>Chordata</taxon>
        <taxon>Tunicata</taxon>
        <taxon>Ascidiacea</taxon>
        <taxon>Phlebobranchia</taxon>
        <taxon>Cionidae</taxon>
        <taxon>Ciona</taxon>
    </lineage>
</organism>
<dbReference type="SUPFAM" id="SSF51395">
    <property type="entry name" value="FMN-linked oxidoreductases"/>
    <property type="match status" value="1"/>
</dbReference>
<dbReference type="InterPro" id="IPR013785">
    <property type="entry name" value="Aldolase_TIM"/>
</dbReference>
<evidence type="ECO:0000256" key="5">
    <source>
        <dbReference type="ARBA" id="ARBA00023002"/>
    </source>
</evidence>
<dbReference type="Pfam" id="PF00035">
    <property type="entry name" value="dsrm"/>
    <property type="match status" value="1"/>
</dbReference>
<feature type="domain" description="DRBM" evidence="7">
    <location>
        <begin position="364"/>
        <end position="431"/>
    </location>
</feature>
<dbReference type="AlphaFoldDB" id="H2YFU7"/>
<dbReference type="CDD" id="cd19871">
    <property type="entry name" value="DSRM_DUS2L"/>
    <property type="match status" value="1"/>
</dbReference>
<reference evidence="9" key="1">
    <citation type="submission" date="2003-08" db="EMBL/GenBank/DDBJ databases">
        <authorList>
            <person name="Birren B."/>
            <person name="Nusbaum C."/>
            <person name="Abebe A."/>
            <person name="Abouelleil A."/>
            <person name="Adekoya E."/>
            <person name="Ait-zahra M."/>
            <person name="Allen N."/>
            <person name="Allen T."/>
            <person name="An P."/>
            <person name="Anderson M."/>
            <person name="Anderson S."/>
            <person name="Arachchi H."/>
            <person name="Armbruster J."/>
            <person name="Bachantsang P."/>
            <person name="Baldwin J."/>
            <person name="Barry A."/>
            <person name="Bayul T."/>
            <person name="Blitshsteyn B."/>
            <person name="Bloom T."/>
            <person name="Blye J."/>
            <person name="Boguslavskiy L."/>
            <person name="Borowsky M."/>
            <person name="Boukhgalter B."/>
            <person name="Brunache A."/>
            <person name="Butler J."/>
            <person name="Calixte N."/>
            <person name="Calvo S."/>
            <person name="Camarata J."/>
            <person name="Campo K."/>
            <person name="Chang J."/>
            <person name="Cheshatsang Y."/>
            <person name="Citroen M."/>
            <person name="Collymore A."/>
            <person name="Considine T."/>
            <person name="Cook A."/>
            <person name="Cooke P."/>
            <person name="Corum B."/>
            <person name="Cuomo C."/>
            <person name="David R."/>
            <person name="Dawoe T."/>
            <person name="Degray S."/>
            <person name="Dodge S."/>
            <person name="Dooley K."/>
            <person name="Dorje P."/>
            <person name="Dorjee K."/>
            <person name="Dorris L."/>
            <person name="Duffey N."/>
            <person name="Dupes A."/>
            <person name="Elkins T."/>
            <person name="Engels R."/>
            <person name="Erickson J."/>
            <person name="Farina A."/>
            <person name="Faro S."/>
            <person name="Ferreira P."/>
            <person name="Fischer H."/>
            <person name="Fitzgerald M."/>
            <person name="Foley K."/>
            <person name="Gage D."/>
            <person name="Galagan J."/>
            <person name="Gearin G."/>
            <person name="Gnerre S."/>
            <person name="Gnirke A."/>
            <person name="Goyette A."/>
            <person name="Graham J."/>
            <person name="Grandbois E."/>
            <person name="Gyaltsen K."/>
            <person name="Hafez N."/>
            <person name="Hagopian D."/>
            <person name="Hagos B."/>
            <person name="Hall J."/>
            <person name="Hatcher B."/>
            <person name="Heller A."/>
            <person name="Higgins H."/>
            <person name="Honan T."/>
            <person name="Horn A."/>
            <person name="Houde N."/>
            <person name="Hughes L."/>
            <person name="Hulme W."/>
            <person name="Husby E."/>
            <person name="Iliev I."/>
            <person name="Jaffe D."/>
            <person name="Jones C."/>
            <person name="Kamal M."/>
            <person name="Kamat A."/>
            <person name="Kamvysselis M."/>
            <person name="Karlsson E."/>
            <person name="Kells C."/>
            <person name="Kieu A."/>
            <person name="Kisner P."/>
            <person name="Kodira C."/>
            <person name="Kulbokas E."/>
            <person name="Labutti K."/>
            <person name="Lama D."/>
            <person name="Landers T."/>
            <person name="Leger J."/>
            <person name="Levine S."/>
            <person name="Lewis D."/>
            <person name="Lewis T."/>
            <person name="Lindblad-toh K."/>
            <person name="Liu X."/>
            <person name="Lokyitsang T."/>
            <person name="Lokyitsang Y."/>
            <person name="Lucien O."/>
            <person name="Lui A."/>
            <person name="Ma L.J."/>
            <person name="Mabbitt R."/>
            <person name="Macdonald J."/>
            <person name="Maclean C."/>
            <person name="Major J."/>
            <person name="Manning J."/>
            <person name="Marabella R."/>
            <person name="Maru K."/>
            <person name="Matthews C."/>
            <person name="Mauceli E."/>
            <person name="Mccarthy M."/>
            <person name="Mcdonough S."/>
            <person name="Mcghee T."/>
            <person name="Meldrim J."/>
            <person name="Meneus L."/>
            <person name="Mesirov J."/>
            <person name="Mihalev A."/>
            <person name="Mihova T."/>
            <person name="Mikkelsen T."/>
            <person name="Mlenga V."/>
            <person name="Moru K."/>
            <person name="Mozes J."/>
            <person name="Mulrain L."/>
            <person name="Munson G."/>
            <person name="Naylor J."/>
            <person name="Newes C."/>
            <person name="Nguyen C."/>
            <person name="Nguyen N."/>
            <person name="Nguyen T."/>
            <person name="Nicol R."/>
            <person name="Nielsen C."/>
            <person name="Nizzari M."/>
            <person name="Norbu C."/>
            <person name="Norbu N."/>
            <person name="O'donnell P."/>
            <person name="Okoawo O."/>
            <person name="O'leary S."/>
            <person name="Omotosho B."/>
            <person name="O'neill K."/>
            <person name="Osman S."/>
            <person name="Parker S."/>
            <person name="Perrin D."/>
            <person name="Phunkhang P."/>
            <person name="Piqani B."/>
            <person name="Purcell S."/>
            <person name="Rachupka T."/>
            <person name="Ramasamy U."/>
            <person name="Rameau R."/>
            <person name="Ray V."/>
            <person name="Raymond C."/>
            <person name="Retta R."/>
            <person name="Richardson S."/>
            <person name="Rise C."/>
            <person name="Rodriguez J."/>
            <person name="Rogers J."/>
            <person name="Rogov P."/>
            <person name="Rutman M."/>
            <person name="Schupbach R."/>
            <person name="Seaman C."/>
            <person name="Settipalli S."/>
            <person name="Sharpe T."/>
            <person name="Sheridan J."/>
            <person name="Sherpa N."/>
            <person name="Shi J."/>
            <person name="Smirnov S."/>
            <person name="Smith C."/>
            <person name="Sougnez C."/>
            <person name="Spencer B."/>
            <person name="Stalker J."/>
            <person name="Stange-thomann N."/>
            <person name="Stavropoulos S."/>
            <person name="Stetson K."/>
            <person name="Stone C."/>
            <person name="Stone S."/>
            <person name="Stubbs M."/>
            <person name="Talamas J."/>
            <person name="Tchuinga P."/>
            <person name="Tenzing P."/>
            <person name="Tesfaye S."/>
            <person name="Theodore J."/>
            <person name="Thoulutsang Y."/>
            <person name="Topham K."/>
            <person name="Towey S."/>
            <person name="Tsamla T."/>
            <person name="Tsomo N."/>
            <person name="Vallee D."/>
            <person name="Vassiliev H."/>
            <person name="Venkataraman V."/>
            <person name="Vinson J."/>
            <person name="Vo A."/>
            <person name="Wade C."/>
            <person name="Wang S."/>
            <person name="Wangchuk T."/>
            <person name="Wangdi T."/>
            <person name="Whittaker C."/>
            <person name="Wilkinson J."/>
            <person name="Wu Y."/>
            <person name="Wyman D."/>
            <person name="Yadav S."/>
            <person name="Yang S."/>
            <person name="Yang X."/>
            <person name="Yeager S."/>
            <person name="Yee E."/>
            <person name="Young G."/>
            <person name="Zainoun J."/>
            <person name="Zembeck L."/>
            <person name="Zimmer A."/>
            <person name="Zody M."/>
            <person name="Lander E."/>
        </authorList>
    </citation>
    <scope>NUCLEOTIDE SEQUENCE [LARGE SCALE GENOMIC DNA]</scope>
</reference>
<dbReference type="PROSITE" id="PS50137">
    <property type="entry name" value="DS_RBD"/>
    <property type="match status" value="1"/>
</dbReference>
<dbReference type="InterPro" id="IPR018517">
    <property type="entry name" value="tRNA_hU_synthase_CS"/>
</dbReference>
<dbReference type="GO" id="GO:0000049">
    <property type="term" value="F:tRNA binding"/>
    <property type="evidence" value="ECO:0007669"/>
    <property type="project" value="InterPro"/>
</dbReference>
<evidence type="ECO:0000256" key="6">
    <source>
        <dbReference type="PROSITE-ProRule" id="PRU00266"/>
    </source>
</evidence>
<dbReference type="GO" id="GO:0005737">
    <property type="term" value="C:cytoplasm"/>
    <property type="evidence" value="ECO:0007669"/>
    <property type="project" value="TreeGrafter"/>
</dbReference>
<proteinExistence type="predicted"/>
<keyword evidence="3" id="KW-0288">FMN</keyword>
<dbReference type="InParanoid" id="H2YFU7"/>
<keyword evidence="6" id="KW-0694">RNA-binding</keyword>
<dbReference type="GO" id="GO:0050660">
    <property type="term" value="F:flavin adenine dinucleotide binding"/>
    <property type="evidence" value="ECO:0007669"/>
    <property type="project" value="InterPro"/>
</dbReference>
<dbReference type="Pfam" id="PF01207">
    <property type="entry name" value="Dus"/>
    <property type="match status" value="1"/>
</dbReference>
<protein>
    <recommendedName>
        <fullName evidence="7">DRBM domain-containing protein</fullName>
    </recommendedName>
</protein>
<evidence type="ECO:0000259" key="7">
    <source>
        <dbReference type="PROSITE" id="PS50137"/>
    </source>
</evidence>
<evidence type="ECO:0000256" key="1">
    <source>
        <dbReference type="ARBA" id="ARBA00001917"/>
    </source>
</evidence>
<dbReference type="Proteomes" id="UP000007875">
    <property type="component" value="Unassembled WGS sequence"/>
</dbReference>
<name>H2YFU7_CIOSA</name>
<dbReference type="GeneTree" id="ENSGT00550000075019"/>
<dbReference type="OMA" id="GPIRTNS"/>
<dbReference type="PANTHER" id="PTHR45936">
    <property type="entry name" value="TRNA-DIHYDROURIDINE(20) SYNTHASE [NAD(P)+]-LIKE"/>
    <property type="match status" value="1"/>
</dbReference>
<dbReference type="InterPro" id="IPR052582">
    <property type="entry name" value="tRNA-DUS-like"/>
</dbReference>
<evidence type="ECO:0000256" key="2">
    <source>
        <dbReference type="ARBA" id="ARBA00022630"/>
    </source>
</evidence>
<dbReference type="SUPFAM" id="SSF54768">
    <property type="entry name" value="dsRNA-binding domain-like"/>
    <property type="match status" value="1"/>
</dbReference>
<dbReference type="eggNOG" id="KOG2334">
    <property type="taxonomic scope" value="Eukaryota"/>
</dbReference>
<evidence type="ECO:0000313" key="8">
    <source>
        <dbReference type="Ensembl" id="ENSCSAVP00000004195.1"/>
    </source>
</evidence>
<dbReference type="Gene3D" id="3.30.160.20">
    <property type="match status" value="1"/>
</dbReference>
<sequence>MPLDYKNKVILAPMVRIGTLPTRLLALKHGADIVYSEEIIDHRFIHCKRYVNDALGTIDFQLDTDSRPLFRTCATETDRVVLQLGTSDGKRALQAAKLVENVVAGIDVNMGCPKDYSTKGGMGSALLTNPEKIKEILTTLVNGLSIPVTCKIRILPELDKTLELVRLIESTGVAALAVHGRYRHERPRHPVHSDVIKIITETVKIPVIANGGSGEIKCYDDIENFRSLTNASSVMVARSAQYNCSVFRKEGPLPVEDVIKEYLKIAIQYDNHYINCKFCVLEMMHDIQETKAGRMVRSALSLHEICNAFGLGDYYTKMRTKPIKNGIQTNSDPEEPQSKRLKSDDTVTMELQCKRCDYDFKQHSPKSLLLEWTRNNRMKEPIYTTSCRDSDRRFSSVVQVNGKKYTNSYWERNKRLAEQGCAIVCLRSLGLNDGRKNDILSNNTS</sequence>
<accession>H2YFU7</accession>
<dbReference type="PROSITE" id="PS01136">
    <property type="entry name" value="UPF0034"/>
    <property type="match status" value="1"/>
</dbReference>
<dbReference type="CDD" id="cd02801">
    <property type="entry name" value="DUS_like_FMN"/>
    <property type="match status" value="1"/>
</dbReference>
<evidence type="ECO:0000256" key="3">
    <source>
        <dbReference type="ARBA" id="ARBA00022643"/>
    </source>
</evidence>
<dbReference type="HOGENOM" id="CLU_013299_3_0_1"/>
<dbReference type="PANTHER" id="PTHR45936:SF1">
    <property type="entry name" value="TRNA-DIHYDROURIDINE(20) SYNTHASE [NAD(P)+]-LIKE"/>
    <property type="match status" value="1"/>
</dbReference>
<dbReference type="Gene3D" id="3.20.20.70">
    <property type="entry name" value="Aldolase class I"/>
    <property type="match status" value="1"/>
</dbReference>
<comment type="cofactor">
    <cofactor evidence="1">
        <name>FMN</name>
        <dbReference type="ChEBI" id="CHEBI:58210"/>
    </cofactor>
</comment>
<reference evidence="8" key="2">
    <citation type="submission" date="2025-08" db="UniProtKB">
        <authorList>
            <consortium name="Ensembl"/>
        </authorList>
    </citation>
    <scope>IDENTIFICATION</scope>
</reference>